<proteinExistence type="predicted"/>
<dbReference type="EMBL" id="FMCS01000017">
    <property type="protein sequence ID" value="SCF34173.1"/>
    <property type="molecule type" value="Genomic_DNA"/>
</dbReference>
<protein>
    <submittedName>
        <fullName evidence="7">JAB domain-containing protein</fullName>
    </submittedName>
</protein>
<keyword evidence="4" id="KW-0862">Zinc</keyword>
<keyword evidence="8" id="KW-1185">Reference proteome</keyword>
<dbReference type="RefSeq" id="WP_091270039.1">
    <property type="nucleotide sequence ID" value="NZ_FMCS01000017.1"/>
</dbReference>
<dbReference type="Pfam" id="PF14464">
    <property type="entry name" value="Prok-JAB"/>
    <property type="match status" value="1"/>
</dbReference>
<dbReference type="AlphaFoldDB" id="A0A1C4ZME5"/>
<keyword evidence="2" id="KW-0479">Metal-binding</keyword>
<dbReference type="GO" id="GO:0006508">
    <property type="term" value="P:proteolysis"/>
    <property type="evidence" value="ECO:0007669"/>
    <property type="project" value="UniProtKB-KW"/>
</dbReference>
<evidence type="ECO:0000256" key="4">
    <source>
        <dbReference type="ARBA" id="ARBA00022833"/>
    </source>
</evidence>
<organism evidence="7 8">
    <name type="scientific">Micromonospora chaiyaphumensis</name>
    <dbReference type="NCBI Taxonomy" id="307119"/>
    <lineage>
        <taxon>Bacteria</taxon>
        <taxon>Bacillati</taxon>
        <taxon>Actinomycetota</taxon>
        <taxon>Actinomycetes</taxon>
        <taxon>Micromonosporales</taxon>
        <taxon>Micromonosporaceae</taxon>
        <taxon>Micromonospora</taxon>
    </lineage>
</organism>
<evidence type="ECO:0000259" key="6">
    <source>
        <dbReference type="Pfam" id="PF14464"/>
    </source>
</evidence>
<keyword evidence="1" id="KW-0645">Protease</keyword>
<sequence>MAVHRRTPLPTGPASGRLLVAEHVLAPTRAALQASSGDHRSHEGLVFWIGRNVGADTLVIAVAAPPTKHHPGGVFVAEQAVASTSRAARAVGLGLVAQVHSHPGRDTRHSDGDDQLILMPYEGMFSLVVADYGQGSLLPAHGAGLHQYQHDRWVLVAGDALVVVPALLGIGAHR</sequence>
<dbReference type="GO" id="GO:0046872">
    <property type="term" value="F:metal ion binding"/>
    <property type="evidence" value="ECO:0007669"/>
    <property type="project" value="UniProtKB-KW"/>
</dbReference>
<keyword evidence="5" id="KW-0482">Metalloprotease</keyword>
<gene>
    <name evidence="7" type="ORF">GA0070214_11784</name>
</gene>
<dbReference type="SUPFAM" id="SSF102712">
    <property type="entry name" value="JAB1/MPN domain"/>
    <property type="match status" value="1"/>
</dbReference>
<evidence type="ECO:0000256" key="2">
    <source>
        <dbReference type="ARBA" id="ARBA00022723"/>
    </source>
</evidence>
<dbReference type="GO" id="GO:0008237">
    <property type="term" value="F:metallopeptidase activity"/>
    <property type="evidence" value="ECO:0007669"/>
    <property type="project" value="UniProtKB-KW"/>
</dbReference>
<evidence type="ECO:0000256" key="5">
    <source>
        <dbReference type="ARBA" id="ARBA00023049"/>
    </source>
</evidence>
<name>A0A1C4ZME5_9ACTN</name>
<evidence type="ECO:0000256" key="3">
    <source>
        <dbReference type="ARBA" id="ARBA00022801"/>
    </source>
</evidence>
<reference evidence="8" key="1">
    <citation type="submission" date="2016-06" db="EMBL/GenBank/DDBJ databases">
        <authorList>
            <person name="Varghese N."/>
            <person name="Submissions Spin"/>
        </authorList>
    </citation>
    <scope>NUCLEOTIDE SEQUENCE [LARGE SCALE GENOMIC DNA]</scope>
    <source>
        <strain evidence="8">DSM 45246</strain>
    </source>
</reference>
<accession>A0A1C4ZME5</accession>
<keyword evidence="3" id="KW-0378">Hydrolase</keyword>
<dbReference type="InterPro" id="IPR028090">
    <property type="entry name" value="JAB_dom_prok"/>
</dbReference>
<feature type="domain" description="JAB" evidence="6">
    <location>
        <begin position="48"/>
        <end position="120"/>
    </location>
</feature>
<evidence type="ECO:0000313" key="8">
    <source>
        <dbReference type="Proteomes" id="UP000199629"/>
    </source>
</evidence>
<evidence type="ECO:0000313" key="7">
    <source>
        <dbReference type="EMBL" id="SCF34173.1"/>
    </source>
</evidence>
<dbReference type="Proteomes" id="UP000199629">
    <property type="component" value="Unassembled WGS sequence"/>
</dbReference>
<evidence type="ECO:0000256" key="1">
    <source>
        <dbReference type="ARBA" id="ARBA00022670"/>
    </source>
</evidence>